<dbReference type="EMBL" id="CACRSP010000006">
    <property type="protein sequence ID" value="VYT09719.1"/>
    <property type="molecule type" value="Genomic_DNA"/>
</dbReference>
<feature type="transmembrane region" description="Helical" evidence="1">
    <location>
        <begin position="72"/>
        <end position="92"/>
    </location>
</feature>
<dbReference type="Pfam" id="PF14019">
    <property type="entry name" value="DUF4235"/>
    <property type="match status" value="1"/>
</dbReference>
<proteinExistence type="predicted"/>
<keyword evidence="1" id="KW-1133">Transmembrane helix</keyword>
<evidence type="ECO:0008006" key="3">
    <source>
        <dbReference type="Google" id="ProtNLM"/>
    </source>
</evidence>
<dbReference type="AlphaFoldDB" id="A0A6N2TXJ6"/>
<gene>
    <name evidence="2" type="ORF">BDLFYP24_02180</name>
</gene>
<evidence type="ECO:0000256" key="1">
    <source>
        <dbReference type="SAM" id="Phobius"/>
    </source>
</evidence>
<dbReference type="InterPro" id="IPR025329">
    <property type="entry name" value="DUF4235"/>
</dbReference>
<keyword evidence="1" id="KW-0472">Membrane</keyword>
<reference evidence="2" key="1">
    <citation type="submission" date="2019-11" db="EMBL/GenBank/DDBJ databases">
        <authorList>
            <person name="Feng L."/>
        </authorList>
    </citation>
    <scope>NUCLEOTIDE SEQUENCE</scope>
    <source>
        <strain evidence="2">BdentiumLFYP24</strain>
    </source>
</reference>
<accession>A0A6N2TXJ6</accession>
<name>A0A6N2TXJ6_9BIFI</name>
<protein>
    <recommendedName>
        <fullName evidence="3">DUF4235 domain-containing protein</fullName>
    </recommendedName>
</protein>
<keyword evidence="1" id="KW-0812">Transmembrane</keyword>
<sequence length="109" mass="11808">MVAALRNIDGKVNAKRDQRLNDPDSFGDKIFKFAMPTLVGLAFGKVFEMAWKQSVGRKATLPDGTTDARKDAILGIAFAVISAALGALVSQLSDRGSKAIVNHRHAKRR</sequence>
<dbReference type="OMA" id="DHRHRKP"/>
<organism evidence="2">
    <name type="scientific">Bifidobacterium dentium</name>
    <dbReference type="NCBI Taxonomy" id="1689"/>
    <lineage>
        <taxon>Bacteria</taxon>
        <taxon>Bacillati</taxon>
        <taxon>Actinomycetota</taxon>
        <taxon>Actinomycetes</taxon>
        <taxon>Bifidobacteriales</taxon>
        <taxon>Bifidobacteriaceae</taxon>
        <taxon>Bifidobacterium</taxon>
    </lineage>
</organism>
<evidence type="ECO:0000313" key="2">
    <source>
        <dbReference type="EMBL" id="VYT09719.1"/>
    </source>
</evidence>